<evidence type="ECO:0000313" key="15">
    <source>
        <dbReference type="EMBL" id="TGE13901.1"/>
    </source>
</evidence>
<gene>
    <name evidence="15" type="ORF">E5J99_18465</name>
</gene>
<evidence type="ECO:0000256" key="5">
    <source>
        <dbReference type="ARBA" id="ARBA00015611"/>
    </source>
</evidence>
<dbReference type="Gene3D" id="1.10.390.10">
    <property type="entry name" value="Neutral Protease Domain 2"/>
    <property type="match status" value="1"/>
</dbReference>
<dbReference type="GO" id="GO:0008270">
    <property type="term" value="F:zinc ion binding"/>
    <property type="evidence" value="ECO:0007669"/>
    <property type="project" value="InterPro"/>
</dbReference>
<sequence>MRRILYSFLATWLITGAAQAQISGSRPQAASSVDAAISCAQMHQNAALRQPATTVRHRQKMERYDVKYYKLDIALENNSRYVEGSARMKALNGAQPLDSLAFELYPTFIIDSVVVNGKKAVGSRRAAGDVTVRLAQPAPAGSLFEAYIYYRGTAPNGGAAAIGDALNTAVDQDFGVNVTWSLSEPFNAFEWWPCKQVLTDKADSSDVWVTTQSLNKVGSNGVLERVTPRPNGKSRYEWKSRNPIAYYLVSVAVAPYIEYINYANPAGGPRIPVVNYIYANALNTYKTEIDRTPGFIENFSNLVGLYPFAKEKYGHAMAPIGGGMEHQTMTTQDGFTFTLTAHELFHQWFGDNVTCASWRDIWLNESFATYGEYMSLTAFASTAPFTARSWMDNVHASAIQSPGGSVLVPDTTNVNRIFSSRLSYRKGAAVIHMLRYLLNDDVKFFRALRTYQTRYSGSTARTIDMQRVFEAEAGRSLDAFFRQWIQGEGYPTFTVRWNQIGNSLFLKTTEAVSMASITPFFDTELDYKINYSNGTSQIVRLRQSQQENTFNLPTAGTIVSIQLDPNQWVLNGNGVVSRDNALATKAAAQMVPLAVYPNPCREVLQLANLTMRTAQAEVSDMTGRVVLRQTVGAAQSQLNTRTLAAGLYHLRLTTPEGAVSFARFVRE</sequence>
<feature type="chain" id="PRO_5021389265" description="Aminopeptidase N" evidence="12">
    <location>
        <begin position="21"/>
        <end position="667"/>
    </location>
</feature>
<evidence type="ECO:0000256" key="3">
    <source>
        <dbReference type="ARBA" id="ARBA00010136"/>
    </source>
</evidence>
<evidence type="ECO:0000256" key="6">
    <source>
        <dbReference type="ARBA" id="ARBA00022438"/>
    </source>
</evidence>
<evidence type="ECO:0000256" key="2">
    <source>
        <dbReference type="ARBA" id="ARBA00001947"/>
    </source>
</evidence>
<dbReference type="CDD" id="cd09603">
    <property type="entry name" value="M1_APN_like"/>
    <property type="match status" value="1"/>
</dbReference>
<dbReference type="GO" id="GO:0016020">
    <property type="term" value="C:membrane"/>
    <property type="evidence" value="ECO:0007669"/>
    <property type="project" value="TreeGrafter"/>
</dbReference>
<comment type="caution">
    <text evidence="15">The sequence shown here is derived from an EMBL/GenBank/DDBJ whole genome shotgun (WGS) entry which is preliminary data.</text>
</comment>
<dbReference type="Pfam" id="PF18962">
    <property type="entry name" value="Por_Secre_tail"/>
    <property type="match status" value="1"/>
</dbReference>
<dbReference type="AlphaFoldDB" id="A0A4Z0PHY2"/>
<dbReference type="InterPro" id="IPR001930">
    <property type="entry name" value="Peptidase_M1"/>
</dbReference>
<dbReference type="EC" id="3.4.11.2" evidence="4"/>
<dbReference type="PANTHER" id="PTHR11533:SF174">
    <property type="entry name" value="PUROMYCIN-SENSITIVE AMINOPEPTIDASE-RELATED"/>
    <property type="match status" value="1"/>
</dbReference>
<evidence type="ECO:0000256" key="11">
    <source>
        <dbReference type="ARBA" id="ARBA00023049"/>
    </source>
</evidence>
<dbReference type="InterPro" id="IPR050344">
    <property type="entry name" value="Peptidase_M1_aminopeptidases"/>
</dbReference>
<keyword evidence="10" id="KW-0862">Zinc</keyword>
<comment type="similarity">
    <text evidence="3">Belongs to the peptidase M1 family.</text>
</comment>
<keyword evidence="9" id="KW-0378">Hydrolase</keyword>
<evidence type="ECO:0000256" key="8">
    <source>
        <dbReference type="ARBA" id="ARBA00022723"/>
    </source>
</evidence>
<dbReference type="NCBIfam" id="TIGR04183">
    <property type="entry name" value="Por_Secre_tail"/>
    <property type="match status" value="1"/>
</dbReference>
<evidence type="ECO:0000256" key="1">
    <source>
        <dbReference type="ARBA" id="ARBA00000098"/>
    </source>
</evidence>
<feature type="domain" description="Secretion system C-terminal sorting" evidence="14">
    <location>
        <begin position="595"/>
        <end position="659"/>
    </location>
</feature>
<dbReference type="GO" id="GO:0043171">
    <property type="term" value="P:peptide catabolic process"/>
    <property type="evidence" value="ECO:0007669"/>
    <property type="project" value="TreeGrafter"/>
</dbReference>
<reference evidence="15 16" key="1">
    <citation type="submission" date="2019-04" db="EMBL/GenBank/DDBJ databases">
        <authorList>
            <person name="Feng G."/>
            <person name="Zhang J."/>
            <person name="Zhu H."/>
        </authorList>
    </citation>
    <scope>NUCLEOTIDE SEQUENCE [LARGE SCALE GENOMIC DNA]</scope>
    <source>
        <strain evidence="15 16">JCM 17223</strain>
    </source>
</reference>
<dbReference type="PANTHER" id="PTHR11533">
    <property type="entry name" value="PROTEASE M1 ZINC METALLOPROTEASE"/>
    <property type="match status" value="1"/>
</dbReference>
<proteinExistence type="inferred from homology"/>
<protein>
    <recommendedName>
        <fullName evidence="5">Aminopeptidase N</fullName>
        <ecNumber evidence="4">3.4.11.2</ecNumber>
    </recommendedName>
</protein>
<feature type="domain" description="Peptidase M1 membrane alanine aminopeptidase" evidence="13">
    <location>
        <begin position="335"/>
        <end position="484"/>
    </location>
</feature>
<keyword evidence="7" id="KW-0645">Protease</keyword>
<keyword evidence="6" id="KW-0031">Aminopeptidase</keyword>
<dbReference type="EMBL" id="SRLD01000047">
    <property type="protein sequence ID" value="TGE13901.1"/>
    <property type="molecule type" value="Genomic_DNA"/>
</dbReference>
<keyword evidence="12" id="KW-0732">Signal</keyword>
<dbReference type="InterPro" id="IPR014782">
    <property type="entry name" value="Peptidase_M1_dom"/>
</dbReference>
<comment type="cofactor">
    <cofactor evidence="2">
        <name>Zn(2+)</name>
        <dbReference type="ChEBI" id="CHEBI:29105"/>
    </cofactor>
</comment>
<dbReference type="GO" id="GO:0016285">
    <property type="term" value="F:alanyl aminopeptidase activity"/>
    <property type="evidence" value="ECO:0007669"/>
    <property type="project" value="UniProtKB-EC"/>
</dbReference>
<evidence type="ECO:0000256" key="7">
    <source>
        <dbReference type="ARBA" id="ARBA00022670"/>
    </source>
</evidence>
<dbReference type="SUPFAM" id="SSF55486">
    <property type="entry name" value="Metalloproteases ('zincins'), catalytic domain"/>
    <property type="match status" value="1"/>
</dbReference>
<evidence type="ECO:0000313" key="16">
    <source>
        <dbReference type="Proteomes" id="UP000297739"/>
    </source>
</evidence>
<dbReference type="OrthoDB" id="100605at2"/>
<name>A0A4Z0PHY2_9BACT</name>
<dbReference type="InterPro" id="IPR026444">
    <property type="entry name" value="Secre_tail"/>
</dbReference>
<evidence type="ECO:0000256" key="10">
    <source>
        <dbReference type="ARBA" id="ARBA00022833"/>
    </source>
</evidence>
<evidence type="ECO:0000259" key="14">
    <source>
        <dbReference type="Pfam" id="PF18962"/>
    </source>
</evidence>
<dbReference type="InterPro" id="IPR042097">
    <property type="entry name" value="Aminopeptidase_N-like_N_sf"/>
</dbReference>
<dbReference type="RefSeq" id="WP_135499299.1">
    <property type="nucleotide sequence ID" value="NZ_SRLD01000047.1"/>
</dbReference>
<comment type="catalytic activity">
    <reaction evidence="1">
        <text>Release of an N-terminal amino acid, Xaa-|-Yaa- from a peptide, amide or arylamide. Xaa is preferably Ala, but may be most amino acids including Pro (slow action). When a terminal hydrophobic residue is followed by a prolyl residue, the two may be released as an intact Xaa-Pro dipeptide.</text>
        <dbReference type="EC" id="3.4.11.2"/>
    </reaction>
</comment>
<dbReference type="GO" id="GO:0005737">
    <property type="term" value="C:cytoplasm"/>
    <property type="evidence" value="ECO:0007669"/>
    <property type="project" value="TreeGrafter"/>
</dbReference>
<keyword evidence="8" id="KW-0479">Metal-binding</keyword>
<dbReference type="GO" id="GO:0070006">
    <property type="term" value="F:metalloaminopeptidase activity"/>
    <property type="evidence" value="ECO:0007669"/>
    <property type="project" value="TreeGrafter"/>
</dbReference>
<keyword evidence="11" id="KW-0482">Metalloprotease</keyword>
<dbReference type="Gene3D" id="2.60.40.1730">
    <property type="entry name" value="tricorn interacting facor f3 domain"/>
    <property type="match status" value="1"/>
</dbReference>
<accession>A0A4Z0PHY2</accession>
<evidence type="ECO:0000259" key="13">
    <source>
        <dbReference type="Pfam" id="PF01433"/>
    </source>
</evidence>
<dbReference type="InterPro" id="IPR027268">
    <property type="entry name" value="Peptidase_M4/M1_CTD_sf"/>
</dbReference>
<dbReference type="GO" id="GO:0042277">
    <property type="term" value="F:peptide binding"/>
    <property type="evidence" value="ECO:0007669"/>
    <property type="project" value="TreeGrafter"/>
</dbReference>
<dbReference type="PRINTS" id="PR00756">
    <property type="entry name" value="ALADIPTASE"/>
</dbReference>
<dbReference type="Proteomes" id="UP000297739">
    <property type="component" value="Unassembled WGS sequence"/>
</dbReference>
<dbReference type="GO" id="GO:0005615">
    <property type="term" value="C:extracellular space"/>
    <property type="evidence" value="ECO:0007669"/>
    <property type="project" value="TreeGrafter"/>
</dbReference>
<dbReference type="GO" id="GO:0006508">
    <property type="term" value="P:proteolysis"/>
    <property type="evidence" value="ECO:0007669"/>
    <property type="project" value="UniProtKB-KW"/>
</dbReference>
<evidence type="ECO:0000256" key="9">
    <source>
        <dbReference type="ARBA" id="ARBA00022801"/>
    </source>
</evidence>
<dbReference type="SUPFAM" id="SSF63737">
    <property type="entry name" value="Leukotriene A4 hydrolase N-terminal domain"/>
    <property type="match status" value="1"/>
</dbReference>
<keyword evidence="16" id="KW-1185">Reference proteome</keyword>
<evidence type="ECO:0000256" key="4">
    <source>
        <dbReference type="ARBA" id="ARBA00012564"/>
    </source>
</evidence>
<evidence type="ECO:0000256" key="12">
    <source>
        <dbReference type="SAM" id="SignalP"/>
    </source>
</evidence>
<organism evidence="15 16">
    <name type="scientific">Hymenobacter elongatus</name>
    <dbReference type="NCBI Taxonomy" id="877208"/>
    <lineage>
        <taxon>Bacteria</taxon>
        <taxon>Pseudomonadati</taxon>
        <taxon>Bacteroidota</taxon>
        <taxon>Cytophagia</taxon>
        <taxon>Cytophagales</taxon>
        <taxon>Hymenobacteraceae</taxon>
        <taxon>Hymenobacter</taxon>
    </lineage>
</organism>
<dbReference type="Pfam" id="PF01433">
    <property type="entry name" value="Peptidase_M1"/>
    <property type="match status" value="1"/>
</dbReference>
<feature type="signal peptide" evidence="12">
    <location>
        <begin position="1"/>
        <end position="20"/>
    </location>
</feature>